<dbReference type="Pfam" id="PF04857">
    <property type="entry name" value="CAF1"/>
    <property type="match status" value="2"/>
</dbReference>
<dbReference type="GO" id="GO:0030014">
    <property type="term" value="C:CCR4-NOT complex"/>
    <property type="evidence" value="ECO:0007669"/>
    <property type="project" value="InterPro"/>
</dbReference>
<evidence type="ECO:0000256" key="7">
    <source>
        <dbReference type="ARBA" id="ARBA00022722"/>
    </source>
</evidence>
<gene>
    <name evidence="16" type="ORF">PFICI_11848</name>
</gene>
<dbReference type="GO" id="GO:0005634">
    <property type="term" value="C:nucleus"/>
    <property type="evidence" value="ECO:0007669"/>
    <property type="project" value="UniProtKB-SubCell"/>
</dbReference>
<proteinExistence type="inferred from homology"/>
<dbReference type="EMBL" id="KI912117">
    <property type="protein sequence ID" value="ETS76461.1"/>
    <property type="molecule type" value="Genomic_DNA"/>
</dbReference>
<dbReference type="InterPro" id="IPR012337">
    <property type="entry name" value="RNaseH-like_sf"/>
</dbReference>
<dbReference type="AlphaFoldDB" id="W3WUC3"/>
<comment type="subcellular location">
    <subcellularLocation>
        <location evidence="3">Cytoplasm</location>
    </subcellularLocation>
    <subcellularLocation>
        <location evidence="2">Nucleus</location>
    </subcellularLocation>
</comment>
<dbReference type="EC" id="3.1.13.4" evidence="5"/>
<evidence type="ECO:0000256" key="2">
    <source>
        <dbReference type="ARBA" id="ARBA00004123"/>
    </source>
</evidence>
<dbReference type="HOGENOM" id="CLU_027974_3_0_1"/>
<keyword evidence="13" id="KW-0804">Transcription</keyword>
<dbReference type="GO" id="GO:0005737">
    <property type="term" value="C:cytoplasm"/>
    <property type="evidence" value="ECO:0007669"/>
    <property type="project" value="UniProtKB-SubCell"/>
</dbReference>
<evidence type="ECO:0000256" key="9">
    <source>
        <dbReference type="ARBA" id="ARBA00022801"/>
    </source>
</evidence>
<dbReference type="InterPro" id="IPR039637">
    <property type="entry name" value="CNOT7/CNOT8/Pop2"/>
</dbReference>
<dbReference type="SUPFAM" id="SSF53098">
    <property type="entry name" value="Ribonuclease H-like"/>
    <property type="match status" value="1"/>
</dbReference>
<keyword evidence="6" id="KW-0963">Cytoplasm</keyword>
<dbReference type="GO" id="GO:0046872">
    <property type="term" value="F:metal ion binding"/>
    <property type="evidence" value="ECO:0007669"/>
    <property type="project" value="UniProtKB-KW"/>
</dbReference>
<dbReference type="InterPro" id="IPR036397">
    <property type="entry name" value="RNaseH_sf"/>
</dbReference>
<evidence type="ECO:0000313" key="17">
    <source>
        <dbReference type="Proteomes" id="UP000030651"/>
    </source>
</evidence>
<dbReference type="eggNOG" id="KOG0304">
    <property type="taxonomic scope" value="Eukaryota"/>
</dbReference>
<dbReference type="GO" id="GO:0003723">
    <property type="term" value="F:RNA binding"/>
    <property type="evidence" value="ECO:0007669"/>
    <property type="project" value="UniProtKB-KW"/>
</dbReference>
<accession>W3WUC3</accession>
<comment type="similarity">
    <text evidence="4">Belongs to the CAF1 family.</text>
</comment>
<evidence type="ECO:0000256" key="11">
    <source>
        <dbReference type="ARBA" id="ARBA00022884"/>
    </source>
</evidence>
<keyword evidence="10" id="KW-0269">Exonuclease</keyword>
<evidence type="ECO:0000256" key="8">
    <source>
        <dbReference type="ARBA" id="ARBA00022723"/>
    </source>
</evidence>
<dbReference type="RefSeq" id="XP_007838620.1">
    <property type="nucleotide sequence ID" value="XM_007840429.1"/>
</dbReference>
<name>W3WUC3_PESFW</name>
<evidence type="ECO:0000256" key="13">
    <source>
        <dbReference type="ARBA" id="ARBA00023163"/>
    </source>
</evidence>
<keyword evidence="17" id="KW-1185">Reference proteome</keyword>
<dbReference type="GeneID" id="19276861"/>
<keyword evidence="9" id="KW-0378">Hydrolase</keyword>
<keyword evidence="14" id="KW-0539">Nucleus</keyword>
<keyword evidence="12" id="KW-0805">Transcription regulation</keyword>
<keyword evidence="8" id="KW-0479">Metal-binding</keyword>
<protein>
    <recommendedName>
        <fullName evidence="5">poly(A)-specific ribonuclease</fullName>
        <ecNumber evidence="5">3.1.13.4</ecNumber>
    </recommendedName>
</protein>
<evidence type="ECO:0000256" key="10">
    <source>
        <dbReference type="ARBA" id="ARBA00022839"/>
    </source>
</evidence>
<dbReference type="KEGG" id="pfy:PFICI_11848"/>
<reference evidence="17" key="1">
    <citation type="journal article" date="2015" name="BMC Genomics">
        <title>Genomic and transcriptomic analysis of the endophytic fungus Pestalotiopsis fici reveals its lifestyle and high potential for synthesis of natural products.</title>
        <authorList>
            <person name="Wang X."/>
            <person name="Zhang X."/>
            <person name="Liu L."/>
            <person name="Xiang M."/>
            <person name="Wang W."/>
            <person name="Sun X."/>
            <person name="Che Y."/>
            <person name="Guo L."/>
            <person name="Liu G."/>
            <person name="Guo L."/>
            <person name="Wang C."/>
            <person name="Yin W.B."/>
            <person name="Stadler M."/>
            <person name="Zhang X."/>
            <person name="Liu X."/>
        </authorList>
    </citation>
    <scope>NUCLEOTIDE SEQUENCE [LARGE SCALE GENOMIC DNA]</scope>
    <source>
        <strain evidence="17">W106-1 / CGMCC3.15140</strain>
    </source>
</reference>
<dbReference type="OrthoDB" id="1164111at2759"/>
<dbReference type="GO" id="GO:0004535">
    <property type="term" value="F:poly(A)-specific ribonuclease activity"/>
    <property type="evidence" value="ECO:0007669"/>
    <property type="project" value="UniProtKB-EC"/>
</dbReference>
<evidence type="ECO:0000313" key="16">
    <source>
        <dbReference type="EMBL" id="ETS76461.1"/>
    </source>
</evidence>
<comment type="catalytic activity">
    <reaction evidence="1">
        <text>Exonucleolytic cleavage of poly(A) to 5'-AMP.</text>
        <dbReference type="EC" id="3.1.13.4"/>
    </reaction>
</comment>
<feature type="region of interest" description="Disordered" evidence="15">
    <location>
        <begin position="96"/>
        <end position="121"/>
    </location>
</feature>
<dbReference type="PANTHER" id="PTHR10797">
    <property type="entry name" value="CCR4-NOT TRANSCRIPTION COMPLEX SUBUNIT"/>
    <property type="match status" value="1"/>
</dbReference>
<dbReference type="STRING" id="1229662.W3WUC3"/>
<evidence type="ECO:0000256" key="5">
    <source>
        <dbReference type="ARBA" id="ARBA00012161"/>
    </source>
</evidence>
<evidence type="ECO:0000256" key="6">
    <source>
        <dbReference type="ARBA" id="ARBA00022490"/>
    </source>
</evidence>
<keyword evidence="11" id="KW-0694">RNA-binding</keyword>
<dbReference type="Proteomes" id="UP000030651">
    <property type="component" value="Unassembled WGS sequence"/>
</dbReference>
<feature type="compositionally biased region" description="Low complexity" evidence="15">
    <location>
        <begin position="96"/>
        <end position="109"/>
    </location>
</feature>
<dbReference type="Gene3D" id="3.30.420.10">
    <property type="entry name" value="Ribonuclease H-like superfamily/Ribonuclease H"/>
    <property type="match status" value="1"/>
</dbReference>
<dbReference type="InterPro" id="IPR006941">
    <property type="entry name" value="RNase_CAF1"/>
</dbReference>
<evidence type="ECO:0000256" key="3">
    <source>
        <dbReference type="ARBA" id="ARBA00004496"/>
    </source>
</evidence>
<dbReference type="OMA" id="QMRDRIF"/>
<evidence type="ECO:0000256" key="1">
    <source>
        <dbReference type="ARBA" id="ARBA00001663"/>
    </source>
</evidence>
<feature type="compositionally biased region" description="Polar residues" evidence="15">
    <location>
        <begin position="1"/>
        <end position="13"/>
    </location>
</feature>
<sequence>MPQPPNRFQSGPPSISPYPHQFANHPSQSHAASHQPPGYLGNSQLNNPFGAAAGLGGLAAGINAGAGFGVGNLAAAGDQTGLGSHAARMGFAHGAQLQQQQQHPHQQTHGPGGEHTTRSGNAAKGRIRDVWRHNLNEEMAVIRELINDYPYVAMDTEFPGIVGRPMGNFIDKSDYHYQTLRVNVDMLKIIQIGIALFNENGQTPAAKPEQLESKELSPFMRKYLATYGSLPFAWQFNFHFDIKEDMANENSIHSLQQAGIDFEKLRIDGIEPNAFAALMTSSGLVQLEEVKWLSFHGGYDFGYFTKCLMDDVLPNDGSRFEHLMKIWFPSTYDVKHLLKWAIKAQTLGAFQPSDPAAAEILTKFEQKSGLEALAESFKVKRYGQAHQAGSDSLITGKIFFQLKDKIFGGTIPDEHIGKTWGLSVGGTMTVPYTGAASAITNEKENAPANLLNGRTNGPSTPGTSTINLVSTPAAAQSHNTNGNGISVGPMTPGGAGGVLSQFYPAATR</sequence>
<evidence type="ECO:0000256" key="12">
    <source>
        <dbReference type="ARBA" id="ARBA00023015"/>
    </source>
</evidence>
<evidence type="ECO:0000256" key="4">
    <source>
        <dbReference type="ARBA" id="ARBA00008372"/>
    </source>
</evidence>
<organism evidence="16 17">
    <name type="scientific">Pestalotiopsis fici (strain W106-1 / CGMCC3.15140)</name>
    <dbReference type="NCBI Taxonomy" id="1229662"/>
    <lineage>
        <taxon>Eukaryota</taxon>
        <taxon>Fungi</taxon>
        <taxon>Dikarya</taxon>
        <taxon>Ascomycota</taxon>
        <taxon>Pezizomycotina</taxon>
        <taxon>Sordariomycetes</taxon>
        <taxon>Xylariomycetidae</taxon>
        <taxon>Amphisphaeriales</taxon>
        <taxon>Sporocadaceae</taxon>
        <taxon>Pestalotiopsis</taxon>
    </lineage>
</organism>
<keyword evidence="7" id="KW-0540">Nuclease</keyword>
<evidence type="ECO:0000256" key="14">
    <source>
        <dbReference type="ARBA" id="ARBA00023242"/>
    </source>
</evidence>
<dbReference type="InParanoid" id="W3WUC3"/>
<evidence type="ECO:0000256" key="15">
    <source>
        <dbReference type="SAM" id="MobiDB-lite"/>
    </source>
</evidence>
<feature type="region of interest" description="Disordered" evidence="15">
    <location>
        <begin position="1"/>
        <end position="43"/>
    </location>
</feature>